<dbReference type="InterPro" id="IPR027328">
    <property type="entry name" value="MAPRE"/>
</dbReference>
<dbReference type="PANTHER" id="PTHR10623">
    <property type="entry name" value="MICROTUBULE-ASSOCIATED PROTEIN RP/EB FAMILY MEMBER"/>
    <property type="match status" value="1"/>
</dbReference>
<reference evidence="2" key="1">
    <citation type="journal article" date="2010" name="Science">
        <title>Plasticity of animal genome architecture unmasked by rapid evolution of a pelagic tunicate.</title>
        <authorList>
            <person name="Denoeud F."/>
            <person name="Henriet S."/>
            <person name="Mungpakdee S."/>
            <person name="Aury J.M."/>
            <person name="Da Silva C."/>
            <person name="Brinkmann H."/>
            <person name="Mikhaleva J."/>
            <person name="Olsen L.C."/>
            <person name="Jubin C."/>
            <person name="Canestro C."/>
            <person name="Bouquet J.M."/>
            <person name="Danks G."/>
            <person name="Poulain J."/>
            <person name="Campsteijn C."/>
            <person name="Adamski M."/>
            <person name="Cross I."/>
            <person name="Yadetie F."/>
            <person name="Muffato M."/>
            <person name="Louis A."/>
            <person name="Butcher S."/>
            <person name="Tsagkogeorga G."/>
            <person name="Konrad A."/>
            <person name="Singh S."/>
            <person name="Jensen M.F."/>
            <person name="Cong E.H."/>
            <person name="Eikeseth-Otteraa H."/>
            <person name="Noel B."/>
            <person name="Anthouard V."/>
            <person name="Porcel B.M."/>
            <person name="Kachouri-Lafond R."/>
            <person name="Nishino A."/>
            <person name="Ugolini M."/>
            <person name="Chourrout P."/>
            <person name="Nishida H."/>
            <person name="Aasland R."/>
            <person name="Huzurbazar S."/>
            <person name="Westhof E."/>
            <person name="Delsuc F."/>
            <person name="Lehrach H."/>
            <person name="Reinhardt R."/>
            <person name="Weissenbach J."/>
            <person name="Roy S.W."/>
            <person name="Artiguenave F."/>
            <person name="Postlethwait J.H."/>
            <person name="Manak J.R."/>
            <person name="Thompson E.M."/>
            <person name="Jaillon O."/>
            <person name="Du Pasquier L."/>
            <person name="Boudinot P."/>
            <person name="Liberles D.A."/>
            <person name="Volff J.N."/>
            <person name="Philippe H."/>
            <person name="Lenhard B."/>
            <person name="Roest Crollius H."/>
            <person name="Wincker P."/>
            <person name="Chourrout D."/>
        </authorList>
    </citation>
    <scope>NUCLEOTIDE SEQUENCE [LARGE SCALE GENOMIC DNA]</scope>
</reference>
<proteinExistence type="predicted"/>
<dbReference type="SUPFAM" id="SSF47576">
    <property type="entry name" value="Calponin-homology domain, CH-domain"/>
    <property type="match status" value="1"/>
</dbReference>
<evidence type="ECO:0000313" key="3">
    <source>
        <dbReference type="Proteomes" id="UP000001307"/>
    </source>
</evidence>
<dbReference type="Pfam" id="PF00307">
    <property type="entry name" value="CH"/>
    <property type="match status" value="1"/>
</dbReference>
<dbReference type="Gene3D" id="1.10.418.10">
    <property type="entry name" value="Calponin-like domain"/>
    <property type="match status" value="1"/>
</dbReference>
<dbReference type="EMBL" id="FN653055">
    <property type="protein sequence ID" value="CBY10416.1"/>
    <property type="molecule type" value="Genomic_DNA"/>
</dbReference>
<dbReference type="Proteomes" id="UP000001307">
    <property type="component" value="Unassembled WGS sequence"/>
</dbReference>
<accession>E4XIL5</accession>
<gene>
    <name evidence="2" type="ORF">GSOID_T00012439001</name>
</gene>
<feature type="domain" description="Calponin-homology (CH)" evidence="1">
    <location>
        <begin position="16"/>
        <end position="97"/>
    </location>
</feature>
<dbReference type="InterPro" id="IPR036872">
    <property type="entry name" value="CH_dom_sf"/>
</dbReference>
<dbReference type="AlphaFoldDB" id="E4XIL5"/>
<keyword evidence="3" id="KW-1185">Reference proteome</keyword>
<evidence type="ECO:0000313" key="2">
    <source>
        <dbReference type="EMBL" id="CBY10416.1"/>
    </source>
</evidence>
<dbReference type="OrthoDB" id="2119228at2759"/>
<name>E4XIL5_OIKDI</name>
<dbReference type="GO" id="GO:0008017">
    <property type="term" value="F:microtubule binding"/>
    <property type="evidence" value="ECO:0007669"/>
    <property type="project" value="InterPro"/>
</dbReference>
<sequence>MTINVIYSPGNAYHMSRKEIIEWVNDTLFTNIVKIGDLGEGSHYCQLLDMIFPDIVQMRKVKWNCKHEIDKIKNYKVLQEAFKYADIDKIIPINDLTKTGYR</sequence>
<evidence type="ECO:0000259" key="1">
    <source>
        <dbReference type="Pfam" id="PF00307"/>
    </source>
</evidence>
<protein>
    <recommendedName>
        <fullName evidence="1">Calponin-homology (CH) domain-containing protein</fullName>
    </recommendedName>
</protein>
<dbReference type="InterPro" id="IPR001715">
    <property type="entry name" value="CH_dom"/>
</dbReference>
<organism evidence="2">
    <name type="scientific">Oikopleura dioica</name>
    <name type="common">Tunicate</name>
    <dbReference type="NCBI Taxonomy" id="34765"/>
    <lineage>
        <taxon>Eukaryota</taxon>
        <taxon>Metazoa</taxon>
        <taxon>Chordata</taxon>
        <taxon>Tunicata</taxon>
        <taxon>Appendicularia</taxon>
        <taxon>Copelata</taxon>
        <taxon>Oikopleuridae</taxon>
        <taxon>Oikopleura</taxon>
    </lineage>
</organism>
<dbReference type="InParanoid" id="E4XIL5"/>